<reference evidence="2" key="1">
    <citation type="journal article" date="2022" name="bioRxiv">
        <title>Sequencing and chromosome-scale assembly of the giantPleurodeles waltlgenome.</title>
        <authorList>
            <person name="Brown T."/>
            <person name="Elewa A."/>
            <person name="Iarovenko S."/>
            <person name="Subramanian E."/>
            <person name="Araus A.J."/>
            <person name="Petzold A."/>
            <person name="Susuki M."/>
            <person name="Suzuki K.-i.T."/>
            <person name="Hayashi T."/>
            <person name="Toyoda A."/>
            <person name="Oliveira C."/>
            <person name="Osipova E."/>
            <person name="Leigh N.D."/>
            <person name="Simon A."/>
            <person name="Yun M.H."/>
        </authorList>
    </citation>
    <scope>NUCLEOTIDE SEQUENCE</scope>
    <source>
        <strain evidence="2">20211129_DDA</strain>
        <tissue evidence="2">Liver</tissue>
    </source>
</reference>
<feature type="compositionally biased region" description="Basic and acidic residues" evidence="1">
    <location>
        <begin position="1"/>
        <end position="20"/>
    </location>
</feature>
<evidence type="ECO:0000256" key="1">
    <source>
        <dbReference type="SAM" id="MobiDB-lite"/>
    </source>
</evidence>
<dbReference type="Proteomes" id="UP001066276">
    <property type="component" value="Chromosome 1_1"/>
</dbReference>
<accession>A0AAV7WFH6</accession>
<gene>
    <name evidence="2" type="ORF">NDU88_000438</name>
</gene>
<feature type="region of interest" description="Disordered" evidence="1">
    <location>
        <begin position="1"/>
        <end position="64"/>
    </location>
</feature>
<organism evidence="2 3">
    <name type="scientific">Pleurodeles waltl</name>
    <name type="common">Iberian ribbed newt</name>
    <dbReference type="NCBI Taxonomy" id="8319"/>
    <lineage>
        <taxon>Eukaryota</taxon>
        <taxon>Metazoa</taxon>
        <taxon>Chordata</taxon>
        <taxon>Craniata</taxon>
        <taxon>Vertebrata</taxon>
        <taxon>Euteleostomi</taxon>
        <taxon>Amphibia</taxon>
        <taxon>Batrachia</taxon>
        <taxon>Caudata</taxon>
        <taxon>Salamandroidea</taxon>
        <taxon>Salamandridae</taxon>
        <taxon>Pleurodelinae</taxon>
        <taxon>Pleurodeles</taxon>
    </lineage>
</organism>
<evidence type="ECO:0000313" key="2">
    <source>
        <dbReference type="EMBL" id="KAJ1212794.1"/>
    </source>
</evidence>
<keyword evidence="3" id="KW-1185">Reference proteome</keyword>
<sequence length="112" mass="12850">MSPIASKDREAIEQDKEPSHKQTSPGEVPEQALQSGVKWCSPEVAQESPTPPEDNSGGRAMQSRQDMFDCVRVWEKEVRGRVKREQALLEKEQRKNVYVKALEMRKKEINDL</sequence>
<dbReference type="AlphaFoldDB" id="A0AAV7WFH6"/>
<name>A0AAV7WFH6_PLEWA</name>
<evidence type="ECO:0008006" key="4">
    <source>
        <dbReference type="Google" id="ProtNLM"/>
    </source>
</evidence>
<dbReference type="EMBL" id="JANPWB010000001">
    <property type="protein sequence ID" value="KAJ1212794.1"/>
    <property type="molecule type" value="Genomic_DNA"/>
</dbReference>
<protein>
    <recommendedName>
        <fullName evidence="4">Remorin C-terminal domain-containing protein</fullName>
    </recommendedName>
</protein>
<comment type="caution">
    <text evidence="2">The sequence shown here is derived from an EMBL/GenBank/DDBJ whole genome shotgun (WGS) entry which is preliminary data.</text>
</comment>
<proteinExistence type="predicted"/>
<evidence type="ECO:0000313" key="3">
    <source>
        <dbReference type="Proteomes" id="UP001066276"/>
    </source>
</evidence>